<comment type="caution">
    <text evidence="1">The sequence shown here is derived from an EMBL/GenBank/DDBJ whole genome shotgun (WGS) entry which is preliminary data.</text>
</comment>
<evidence type="ECO:0000313" key="2">
    <source>
        <dbReference type="Proteomes" id="UP000585638"/>
    </source>
</evidence>
<keyword evidence="2" id="KW-1185">Reference proteome</keyword>
<organism evidence="1 2">
    <name type="scientific">Kutzneria kofuensis</name>
    <dbReference type="NCBI Taxonomy" id="103725"/>
    <lineage>
        <taxon>Bacteria</taxon>
        <taxon>Bacillati</taxon>
        <taxon>Actinomycetota</taxon>
        <taxon>Actinomycetes</taxon>
        <taxon>Pseudonocardiales</taxon>
        <taxon>Pseudonocardiaceae</taxon>
        <taxon>Kutzneria</taxon>
    </lineage>
</organism>
<evidence type="ECO:0008006" key="3">
    <source>
        <dbReference type="Google" id="ProtNLM"/>
    </source>
</evidence>
<sequence>MFTVAARTLTEYFTADPAREPELRQVDKAIRAGAASLKRYLFTGTGTGRPGMSMTMIGYGTFQYRVAGSDEPIDWPMLGLALQKNYISLYVAAVVGDRYLVEDYAGKLGKAKVGRNMVRFAKAAELDQDNFAELLGRIDDGVRDGSIGFRYGRAKQG</sequence>
<proteinExistence type="predicted"/>
<dbReference type="Proteomes" id="UP000585638">
    <property type="component" value="Unassembled WGS sequence"/>
</dbReference>
<name>A0A7W9NKQ0_9PSEU</name>
<dbReference type="RefSeq" id="WP_184867939.1">
    <property type="nucleotide sequence ID" value="NZ_BAAAWY010000101.1"/>
</dbReference>
<dbReference type="AlphaFoldDB" id="A0A7W9NKQ0"/>
<accession>A0A7W9NKQ0</accession>
<reference evidence="1 2" key="1">
    <citation type="submission" date="2020-08" db="EMBL/GenBank/DDBJ databases">
        <title>Sequencing the genomes of 1000 actinobacteria strains.</title>
        <authorList>
            <person name="Klenk H.-P."/>
        </authorList>
    </citation>
    <scope>NUCLEOTIDE SEQUENCE [LARGE SCALE GENOMIC DNA]</scope>
    <source>
        <strain evidence="1 2">DSM 43851</strain>
    </source>
</reference>
<gene>
    <name evidence="1" type="ORF">BJ998_007451</name>
</gene>
<dbReference type="EMBL" id="JACHIR010000001">
    <property type="protein sequence ID" value="MBB5896255.1"/>
    <property type="molecule type" value="Genomic_DNA"/>
</dbReference>
<protein>
    <recommendedName>
        <fullName evidence="3">YdhG-like domain-containing protein</fullName>
    </recommendedName>
</protein>
<evidence type="ECO:0000313" key="1">
    <source>
        <dbReference type="EMBL" id="MBB5896255.1"/>
    </source>
</evidence>